<dbReference type="AlphaFoldDB" id="A0A6L5C5I5"/>
<dbReference type="Gene3D" id="2.10.109.10">
    <property type="entry name" value="Umud Fragment, subunit A"/>
    <property type="match status" value="1"/>
</dbReference>
<sequence>MEGDKVVIDPAREALPGHYVAARRASDQGVTLKQLRQEGSEHYLYAVNPDWQERIIRLTEEWHICGRARWKIVDL</sequence>
<dbReference type="InterPro" id="IPR036286">
    <property type="entry name" value="LexA/Signal_pep-like_sf"/>
</dbReference>
<evidence type="ECO:0000259" key="1">
    <source>
        <dbReference type="Pfam" id="PF00717"/>
    </source>
</evidence>
<dbReference type="InterPro" id="IPR015927">
    <property type="entry name" value="Peptidase_S24_S26A/B/C"/>
</dbReference>
<dbReference type="SUPFAM" id="SSF51306">
    <property type="entry name" value="LexA/Signal peptidase"/>
    <property type="match status" value="1"/>
</dbReference>
<dbReference type="GO" id="GO:0004252">
    <property type="term" value="F:serine-type endopeptidase activity"/>
    <property type="evidence" value="ECO:0007669"/>
    <property type="project" value="UniProtKB-EC"/>
</dbReference>
<evidence type="ECO:0000313" key="3">
    <source>
        <dbReference type="Proteomes" id="UP000475265"/>
    </source>
</evidence>
<dbReference type="EC" id="3.4.21.88" evidence="2"/>
<organism evidence="2 3">
    <name type="scientific">Pseudomonas frederiksbergensis</name>
    <dbReference type="NCBI Taxonomy" id="104087"/>
    <lineage>
        <taxon>Bacteria</taxon>
        <taxon>Pseudomonadati</taxon>
        <taxon>Pseudomonadota</taxon>
        <taxon>Gammaproteobacteria</taxon>
        <taxon>Pseudomonadales</taxon>
        <taxon>Pseudomonadaceae</taxon>
        <taxon>Pseudomonas</taxon>
    </lineage>
</organism>
<dbReference type="EMBL" id="JAAAXX010000001">
    <property type="protein sequence ID" value="KAF2395422.1"/>
    <property type="molecule type" value="Genomic_DNA"/>
</dbReference>
<dbReference type="Pfam" id="PF00717">
    <property type="entry name" value="Peptidase_S24"/>
    <property type="match status" value="1"/>
</dbReference>
<reference evidence="2 3" key="1">
    <citation type="submission" date="2019-12" db="EMBL/GenBank/DDBJ databases">
        <title>Endophytic bacteria associated with Panax ginseng seedlings.</title>
        <authorList>
            <person name="Park J.M."/>
            <person name="Shin R."/>
            <person name="Jo S.H."/>
        </authorList>
    </citation>
    <scope>NUCLEOTIDE SEQUENCE [LARGE SCALE GENOMIC DNA]</scope>
    <source>
        <strain evidence="2 3">PgKB32</strain>
    </source>
</reference>
<name>A0A6L5C5I5_9PSED</name>
<accession>A0A6L5C5I5</accession>
<keyword evidence="2" id="KW-0378">Hydrolase</keyword>
<dbReference type="CDD" id="cd06529">
    <property type="entry name" value="S24_LexA-like"/>
    <property type="match status" value="1"/>
</dbReference>
<comment type="caution">
    <text evidence="2">The sequence shown here is derived from an EMBL/GenBank/DDBJ whole genome shotgun (WGS) entry which is preliminary data.</text>
</comment>
<protein>
    <submittedName>
        <fullName evidence="2">LexA repressor</fullName>
        <ecNumber evidence="2">3.4.21.88</ecNumber>
    </submittedName>
</protein>
<feature type="domain" description="Peptidase S24/S26A/S26B/S26C" evidence="1">
    <location>
        <begin position="2"/>
        <end position="68"/>
    </location>
</feature>
<gene>
    <name evidence="2" type="ORF">FX983_03407</name>
</gene>
<dbReference type="InterPro" id="IPR039418">
    <property type="entry name" value="LexA-like"/>
</dbReference>
<evidence type="ECO:0000313" key="2">
    <source>
        <dbReference type="EMBL" id="KAF2395422.1"/>
    </source>
</evidence>
<dbReference type="Proteomes" id="UP000475265">
    <property type="component" value="Unassembled WGS sequence"/>
</dbReference>
<proteinExistence type="predicted"/>